<keyword evidence="2" id="KW-1185">Reference proteome</keyword>
<sequence>MTSYEALQLNLFAQGLLSVEILTECLMQWSESSQKALLSDLQLLIIQSKPKEEDIETAITNSRLKRTYTPCVVLKTYGVKTGITRIIELPRGELLKSYLLMLHLFQVAYLRRYELEKNNPNKWWYWDLSQSVNLERAKHVLGMS</sequence>
<dbReference type="Pfam" id="PF19383">
    <property type="entry name" value="DUF5958"/>
    <property type="match status" value="1"/>
</dbReference>
<dbReference type="RefSeq" id="WP_104711339.1">
    <property type="nucleotide sequence ID" value="NZ_PTRA01000001.1"/>
</dbReference>
<dbReference type="InterPro" id="IPR046002">
    <property type="entry name" value="DUF5958"/>
</dbReference>
<reference evidence="2" key="1">
    <citation type="submission" date="2018-02" db="EMBL/GenBank/DDBJ databases">
        <title>Genome sequencing of Solimonas sp. HR-BB.</title>
        <authorList>
            <person name="Lee Y."/>
            <person name="Jeon C.O."/>
        </authorList>
    </citation>
    <scope>NUCLEOTIDE SEQUENCE [LARGE SCALE GENOMIC DNA]</scope>
    <source>
        <strain evidence="2">HR-U</strain>
    </source>
</reference>
<dbReference type="OrthoDB" id="1376919at2"/>
<evidence type="ECO:0000313" key="2">
    <source>
        <dbReference type="Proteomes" id="UP000239590"/>
    </source>
</evidence>
<name>A0A2S7IPP2_9BACT</name>
<evidence type="ECO:0000313" key="1">
    <source>
        <dbReference type="EMBL" id="PQA59671.1"/>
    </source>
</evidence>
<organism evidence="1 2">
    <name type="scientific">Siphonobacter curvatus</name>
    <dbReference type="NCBI Taxonomy" id="2094562"/>
    <lineage>
        <taxon>Bacteria</taxon>
        <taxon>Pseudomonadati</taxon>
        <taxon>Bacteroidota</taxon>
        <taxon>Cytophagia</taxon>
        <taxon>Cytophagales</taxon>
        <taxon>Cytophagaceae</taxon>
        <taxon>Siphonobacter</taxon>
    </lineage>
</organism>
<comment type="caution">
    <text evidence="1">The sequence shown here is derived from an EMBL/GenBank/DDBJ whole genome shotgun (WGS) entry which is preliminary data.</text>
</comment>
<gene>
    <name evidence="1" type="ORF">C5O19_08570</name>
</gene>
<protein>
    <submittedName>
        <fullName evidence="1">Uncharacterized protein</fullName>
    </submittedName>
</protein>
<dbReference type="AlphaFoldDB" id="A0A2S7IPP2"/>
<proteinExistence type="predicted"/>
<accession>A0A2S7IPP2</accession>
<dbReference type="EMBL" id="PTRA01000001">
    <property type="protein sequence ID" value="PQA59671.1"/>
    <property type="molecule type" value="Genomic_DNA"/>
</dbReference>
<dbReference type="Proteomes" id="UP000239590">
    <property type="component" value="Unassembled WGS sequence"/>
</dbReference>